<dbReference type="PANTHER" id="PTHR43952:SF75">
    <property type="entry name" value="PROTEIN RADIALIS-LIKE 6"/>
    <property type="match status" value="1"/>
</dbReference>
<keyword evidence="4" id="KW-0238">DNA-binding</keyword>
<accession>A0A4Y1RY69</accession>
<keyword evidence="2" id="KW-0804">Transcription</keyword>
<dbReference type="Gene3D" id="1.10.10.60">
    <property type="entry name" value="Homeodomain-like"/>
    <property type="match status" value="1"/>
</dbReference>
<dbReference type="EMBL" id="AP019304">
    <property type="protein sequence ID" value="BBH09354.1"/>
    <property type="molecule type" value="Genomic_DNA"/>
</dbReference>
<sequence>MSSTGSGSSWTTKQNKDFENDMSVIDMDTVNCKDNVSKEVGRETPEEVKKHYELLVENIMLLSLDKCPSRIIETNAIRECIN</sequence>
<evidence type="ECO:0000313" key="4">
    <source>
        <dbReference type="EMBL" id="BBH09354.1"/>
    </source>
</evidence>
<keyword evidence="1" id="KW-0805">Transcription regulation</keyword>
<name>A0A4Y1RY69_PRUDU</name>
<keyword evidence="3" id="KW-0539">Nucleus</keyword>
<protein>
    <submittedName>
        <fullName evidence="4">Homeodomain-like superfamily protein</fullName>
    </submittedName>
</protein>
<dbReference type="InterPro" id="IPR044636">
    <property type="entry name" value="RADIALIS-like"/>
</dbReference>
<dbReference type="GO" id="GO:0003677">
    <property type="term" value="F:DNA binding"/>
    <property type="evidence" value="ECO:0007669"/>
    <property type="project" value="UniProtKB-KW"/>
</dbReference>
<evidence type="ECO:0000256" key="3">
    <source>
        <dbReference type="ARBA" id="ARBA00023242"/>
    </source>
</evidence>
<dbReference type="PANTHER" id="PTHR43952">
    <property type="entry name" value="MYB FAMILY TRANSCRIPTION FACTOR-RELATED"/>
    <property type="match status" value="1"/>
</dbReference>
<reference evidence="4" key="1">
    <citation type="journal article" date="2019" name="Science">
        <title>Mutation of a bHLH transcription factor allowed almond domestication.</title>
        <authorList>
            <person name="Sanchez-Perez R."/>
            <person name="Pavan S."/>
            <person name="Mazzeo R."/>
            <person name="Moldovan C."/>
            <person name="Aiese Cigliano R."/>
            <person name="Del Cueto J."/>
            <person name="Ricciardi F."/>
            <person name="Lotti C."/>
            <person name="Ricciardi L."/>
            <person name="Dicenta F."/>
            <person name="Lopez-Marques R.L."/>
            <person name="Lindberg Moller B."/>
        </authorList>
    </citation>
    <scope>NUCLEOTIDE SEQUENCE</scope>
</reference>
<gene>
    <name evidence="4" type="ORF">Prudu_021825</name>
</gene>
<evidence type="ECO:0000256" key="1">
    <source>
        <dbReference type="ARBA" id="ARBA00023015"/>
    </source>
</evidence>
<proteinExistence type="predicted"/>
<dbReference type="AlphaFoldDB" id="A0A4Y1RY69"/>
<keyword evidence="4" id="KW-0371">Homeobox</keyword>
<evidence type="ECO:0000256" key="2">
    <source>
        <dbReference type="ARBA" id="ARBA00023163"/>
    </source>
</evidence>
<organism evidence="4">
    <name type="scientific">Prunus dulcis</name>
    <name type="common">Almond</name>
    <name type="synonym">Amygdalus dulcis</name>
    <dbReference type="NCBI Taxonomy" id="3755"/>
    <lineage>
        <taxon>Eukaryota</taxon>
        <taxon>Viridiplantae</taxon>
        <taxon>Streptophyta</taxon>
        <taxon>Embryophyta</taxon>
        <taxon>Tracheophyta</taxon>
        <taxon>Spermatophyta</taxon>
        <taxon>Magnoliopsida</taxon>
        <taxon>eudicotyledons</taxon>
        <taxon>Gunneridae</taxon>
        <taxon>Pentapetalae</taxon>
        <taxon>rosids</taxon>
        <taxon>fabids</taxon>
        <taxon>Rosales</taxon>
        <taxon>Rosaceae</taxon>
        <taxon>Amygdaloideae</taxon>
        <taxon>Amygdaleae</taxon>
        <taxon>Prunus</taxon>
    </lineage>
</organism>
<dbReference type="GO" id="GO:0003700">
    <property type="term" value="F:DNA-binding transcription factor activity"/>
    <property type="evidence" value="ECO:0007669"/>
    <property type="project" value="InterPro"/>
</dbReference>